<name>A0AA85EJF5_9TREM</name>
<accession>A0AA85EJF5</accession>
<dbReference type="Proteomes" id="UP000050792">
    <property type="component" value="Unassembled WGS sequence"/>
</dbReference>
<evidence type="ECO:0000256" key="2">
    <source>
        <dbReference type="SAM" id="SignalP"/>
    </source>
</evidence>
<evidence type="ECO:0000256" key="1">
    <source>
        <dbReference type="SAM" id="MobiDB-lite"/>
    </source>
</evidence>
<feature type="signal peptide" evidence="2">
    <location>
        <begin position="1"/>
        <end position="18"/>
    </location>
</feature>
<reference evidence="4" key="2">
    <citation type="submission" date="2023-11" db="UniProtKB">
        <authorList>
            <consortium name="WormBaseParasite"/>
        </authorList>
    </citation>
    <scope>IDENTIFICATION</scope>
</reference>
<sequence>MLLWWLLNLMIIVPGIYVLPYRTGNKYVNNYQDYDDNNNNLDGYWDDITPNYPMDQMRNEYETNNLQYLYTAPDYPRPVVSSSFKPINEDMIQRDQQRVPYNVGEMEEMDEADKLNSPPDDGEDKYRRLDSVEKISVYY</sequence>
<proteinExistence type="predicted"/>
<evidence type="ECO:0000313" key="3">
    <source>
        <dbReference type="Proteomes" id="UP000050792"/>
    </source>
</evidence>
<evidence type="ECO:0000313" key="4">
    <source>
        <dbReference type="WBParaSite" id="SRDH1_10840.1"/>
    </source>
</evidence>
<feature type="region of interest" description="Disordered" evidence="1">
    <location>
        <begin position="103"/>
        <end position="128"/>
    </location>
</feature>
<feature type="chain" id="PRO_5041641315" evidence="2">
    <location>
        <begin position="19"/>
        <end position="139"/>
    </location>
</feature>
<dbReference type="WBParaSite" id="SRDH1_10840.1">
    <property type="protein sequence ID" value="SRDH1_10840.1"/>
    <property type="gene ID" value="SRDH1_10840"/>
</dbReference>
<keyword evidence="2" id="KW-0732">Signal</keyword>
<keyword evidence="3" id="KW-1185">Reference proteome</keyword>
<protein>
    <submittedName>
        <fullName evidence="4">Uncharacterized protein</fullName>
    </submittedName>
</protein>
<organism evidence="3 4">
    <name type="scientific">Schistosoma rodhaini</name>
    <dbReference type="NCBI Taxonomy" id="6188"/>
    <lineage>
        <taxon>Eukaryota</taxon>
        <taxon>Metazoa</taxon>
        <taxon>Spiralia</taxon>
        <taxon>Lophotrochozoa</taxon>
        <taxon>Platyhelminthes</taxon>
        <taxon>Trematoda</taxon>
        <taxon>Digenea</taxon>
        <taxon>Strigeidida</taxon>
        <taxon>Schistosomatoidea</taxon>
        <taxon>Schistosomatidae</taxon>
        <taxon>Schistosoma</taxon>
    </lineage>
</organism>
<reference evidence="3" key="1">
    <citation type="submission" date="2022-06" db="EMBL/GenBank/DDBJ databases">
        <authorList>
            <person name="Berger JAMES D."/>
            <person name="Berger JAMES D."/>
        </authorList>
    </citation>
    <scope>NUCLEOTIDE SEQUENCE [LARGE SCALE GENOMIC DNA]</scope>
</reference>
<dbReference type="AlphaFoldDB" id="A0AA85EJF5"/>